<dbReference type="Gene3D" id="3.30.70.360">
    <property type="match status" value="1"/>
</dbReference>
<dbReference type="InterPro" id="IPR036264">
    <property type="entry name" value="Bact_exopeptidase_dim_dom"/>
</dbReference>
<dbReference type="Pfam" id="PF01546">
    <property type="entry name" value="Peptidase_M20"/>
    <property type="match status" value="1"/>
</dbReference>
<feature type="binding site" evidence="3">
    <location>
        <position position="104"/>
    </location>
    <ligand>
        <name>Mn(2+)</name>
        <dbReference type="ChEBI" id="CHEBI:29035"/>
        <label>2</label>
    </ligand>
</feature>
<dbReference type="PANTHER" id="PTHR11014:SF63">
    <property type="entry name" value="METALLOPEPTIDASE, PUTATIVE (AFU_ORTHOLOGUE AFUA_6G09600)-RELATED"/>
    <property type="match status" value="1"/>
</dbReference>
<dbReference type="InterPro" id="IPR002933">
    <property type="entry name" value="Peptidase_M20"/>
</dbReference>
<name>A0A154BRT4_ANASB</name>
<dbReference type="InterPro" id="IPR017439">
    <property type="entry name" value="Amidohydrolase"/>
</dbReference>
<evidence type="ECO:0000256" key="1">
    <source>
        <dbReference type="ARBA" id="ARBA00006153"/>
    </source>
</evidence>
<dbReference type="STRING" id="1794912.AXX12_09325"/>
<dbReference type="NCBIfam" id="TIGR01891">
    <property type="entry name" value="amidohydrolases"/>
    <property type="match status" value="1"/>
</dbReference>
<feature type="binding site" evidence="3">
    <location>
        <position position="362"/>
    </location>
    <ligand>
        <name>Mn(2+)</name>
        <dbReference type="ChEBI" id="CHEBI:29035"/>
        <label>2</label>
    </ligand>
</feature>
<dbReference type="EMBL" id="LSGP01000017">
    <property type="protein sequence ID" value="KYZ76619.1"/>
    <property type="molecule type" value="Genomic_DNA"/>
</dbReference>
<dbReference type="GO" id="GO:0016787">
    <property type="term" value="F:hydrolase activity"/>
    <property type="evidence" value="ECO:0007669"/>
    <property type="project" value="UniProtKB-KW"/>
</dbReference>
<evidence type="ECO:0000313" key="5">
    <source>
        <dbReference type="EMBL" id="KYZ76619.1"/>
    </source>
</evidence>
<dbReference type="Gene3D" id="3.40.630.10">
    <property type="entry name" value="Zn peptidases"/>
    <property type="match status" value="1"/>
</dbReference>
<dbReference type="InterPro" id="IPR011650">
    <property type="entry name" value="Peptidase_M20_dimer"/>
</dbReference>
<dbReference type="SUPFAM" id="SSF53187">
    <property type="entry name" value="Zn-dependent exopeptidases"/>
    <property type="match status" value="1"/>
</dbReference>
<dbReference type="RefSeq" id="WP_066242401.1">
    <property type="nucleotide sequence ID" value="NZ_LSGP01000017.1"/>
</dbReference>
<feature type="binding site" evidence="3">
    <location>
        <position position="163"/>
    </location>
    <ligand>
        <name>Mn(2+)</name>
        <dbReference type="ChEBI" id="CHEBI:29035"/>
        <label>2</label>
    </ligand>
</feature>
<reference evidence="5 6" key="1">
    <citation type="submission" date="2016-02" db="EMBL/GenBank/DDBJ databases">
        <title>Anaerosporomusa subterraneum gen. nov., sp. nov., a spore-forming obligate anaerobe isolated from saprolite.</title>
        <authorList>
            <person name="Choi J.K."/>
            <person name="Shah M."/>
            <person name="Yee N."/>
        </authorList>
    </citation>
    <scope>NUCLEOTIDE SEQUENCE [LARGE SCALE GENOMIC DNA]</scope>
    <source>
        <strain evidence="5 6">RU4</strain>
    </source>
</reference>
<protein>
    <submittedName>
        <fullName evidence="5">Peptidase M20</fullName>
    </submittedName>
</protein>
<evidence type="ECO:0000259" key="4">
    <source>
        <dbReference type="Pfam" id="PF07687"/>
    </source>
</evidence>
<dbReference type="SUPFAM" id="SSF55031">
    <property type="entry name" value="Bacterial exopeptidase dimerisation domain"/>
    <property type="match status" value="1"/>
</dbReference>
<evidence type="ECO:0000256" key="2">
    <source>
        <dbReference type="ARBA" id="ARBA00022801"/>
    </source>
</evidence>
<dbReference type="PANTHER" id="PTHR11014">
    <property type="entry name" value="PEPTIDASE M20 FAMILY MEMBER"/>
    <property type="match status" value="1"/>
</dbReference>
<proteinExistence type="inferred from homology"/>
<gene>
    <name evidence="5" type="ORF">AXX12_09325</name>
</gene>
<organism evidence="5 6">
    <name type="scientific">Anaerosporomusa subterranea</name>
    <dbReference type="NCBI Taxonomy" id="1794912"/>
    <lineage>
        <taxon>Bacteria</taxon>
        <taxon>Bacillati</taxon>
        <taxon>Bacillota</taxon>
        <taxon>Negativicutes</taxon>
        <taxon>Acetonemataceae</taxon>
        <taxon>Anaerosporomusa</taxon>
    </lineage>
</organism>
<sequence>MSDKISQLAKAGQDWVISLRRHFHMWPELGGEEFETQRKIIEELRSLGLEPRKAAGTGVIADLKGALPGKLVALRADIDALPIQDEIDQPYRSQHPGRCHACGHDAHAAMLLGTAKVLSQLQQELAGTVRFIFQPSEEKFPGGAQAMIADGALKGVASIIGTHVWQDVPAGQIGITHGRLMAEPDAFTITIQGKGGHGSMPHQTVDPIFVGSQIVVALKSVIGCNMDPLEPVVLSFGMFKAGEVYNVIPDKATLLGTVRTFAETVRGKVFKRIDEICTGICSASGATYTLEPVFGYPALVNNPEVSTLLADVGAEVLGDSGVKDFQPVMGGEDFSYYLQDTPGAFFFLGIGNVENGVVYPQHHPKFDIDETALVFGVEIMAKATLRLLAKS</sequence>
<feature type="binding site" evidence="3">
    <location>
        <position position="138"/>
    </location>
    <ligand>
        <name>Mn(2+)</name>
        <dbReference type="ChEBI" id="CHEBI:29035"/>
        <label>2</label>
    </ligand>
</feature>
<dbReference type="Proteomes" id="UP000076268">
    <property type="component" value="Unassembled WGS sequence"/>
</dbReference>
<keyword evidence="6" id="KW-1185">Reference proteome</keyword>
<dbReference type="FunFam" id="3.30.70.360:FF:000014">
    <property type="entry name" value="N-acyl-L-amino acid amidohydrolase"/>
    <property type="match status" value="1"/>
</dbReference>
<comment type="caution">
    <text evidence="5">The sequence shown here is derived from an EMBL/GenBank/DDBJ whole genome shotgun (WGS) entry which is preliminary data.</text>
</comment>
<feature type="binding site" evidence="3">
    <location>
        <position position="102"/>
    </location>
    <ligand>
        <name>Mn(2+)</name>
        <dbReference type="ChEBI" id="CHEBI:29035"/>
        <label>2</label>
    </ligand>
</feature>
<evidence type="ECO:0000256" key="3">
    <source>
        <dbReference type="PIRSR" id="PIRSR005962-1"/>
    </source>
</evidence>
<keyword evidence="2" id="KW-0378">Hydrolase</keyword>
<keyword evidence="3" id="KW-0479">Metal-binding</keyword>
<comment type="cofactor">
    <cofactor evidence="3">
        <name>Mn(2+)</name>
        <dbReference type="ChEBI" id="CHEBI:29035"/>
    </cofactor>
    <text evidence="3">The Mn(2+) ion enhances activity.</text>
</comment>
<accession>A0A154BRT4</accession>
<dbReference type="Pfam" id="PF07687">
    <property type="entry name" value="M20_dimer"/>
    <property type="match status" value="1"/>
</dbReference>
<dbReference type="PIRSF" id="PIRSF005962">
    <property type="entry name" value="Pept_M20D_amidohydro"/>
    <property type="match status" value="1"/>
</dbReference>
<dbReference type="AlphaFoldDB" id="A0A154BRT4"/>
<feature type="domain" description="Peptidase M20 dimerisation" evidence="4">
    <location>
        <begin position="187"/>
        <end position="277"/>
    </location>
</feature>
<keyword evidence="3" id="KW-0464">Manganese</keyword>
<dbReference type="GO" id="GO:0046872">
    <property type="term" value="F:metal ion binding"/>
    <property type="evidence" value="ECO:0007669"/>
    <property type="project" value="UniProtKB-KW"/>
</dbReference>
<evidence type="ECO:0000313" key="6">
    <source>
        <dbReference type="Proteomes" id="UP000076268"/>
    </source>
</evidence>
<comment type="similarity">
    <text evidence="1">Belongs to the peptidase M20 family.</text>
</comment>
<dbReference type="OrthoDB" id="9776731at2"/>